<evidence type="ECO:0000256" key="14">
    <source>
        <dbReference type="ARBA" id="ARBA00073930"/>
    </source>
</evidence>
<dbReference type="PANTHER" id="PTHR19376">
    <property type="entry name" value="DNA-DIRECTED RNA POLYMERASE"/>
    <property type="match status" value="1"/>
</dbReference>
<dbReference type="AlphaFoldDB" id="A0A0L0BT57"/>
<dbReference type="SUPFAM" id="SSF64484">
    <property type="entry name" value="beta and beta-prime subunits of DNA dependent RNA-polymerase"/>
    <property type="match status" value="1"/>
</dbReference>
<evidence type="ECO:0000313" key="16">
    <source>
        <dbReference type="EMBL" id="KNC23270.1"/>
    </source>
</evidence>
<evidence type="ECO:0000256" key="13">
    <source>
        <dbReference type="ARBA" id="ARBA00048552"/>
    </source>
</evidence>
<dbReference type="InterPro" id="IPR007080">
    <property type="entry name" value="RNA_pol_Rpb1_1"/>
</dbReference>
<keyword evidence="12" id="KW-0804">Transcription</keyword>
<dbReference type="EMBL" id="JRES01001378">
    <property type="protein sequence ID" value="KNC23270.1"/>
    <property type="molecule type" value="Genomic_DNA"/>
</dbReference>
<dbReference type="GO" id="GO:0005665">
    <property type="term" value="C:RNA polymerase II, core complex"/>
    <property type="evidence" value="ECO:0007669"/>
    <property type="project" value="TreeGrafter"/>
</dbReference>
<evidence type="ECO:0000256" key="8">
    <source>
        <dbReference type="ARBA" id="ARBA00022723"/>
    </source>
</evidence>
<evidence type="ECO:0000256" key="6">
    <source>
        <dbReference type="ARBA" id="ARBA00022679"/>
    </source>
</evidence>
<reference evidence="16 17" key="1">
    <citation type="journal article" date="2015" name="Nat. Commun.">
        <title>Lucilia cuprina genome unlocks parasitic fly biology to underpin future interventions.</title>
        <authorList>
            <person name="Anstead C.A."/>
            <person name="Korhonen P.K."/>
            <person name="Young N.D."/>
            <person name="Hall R.S."/>
            <person name="Jex A.R."/>
            <person name="Murali S.C."/>
            <person name="Hughes D.S."/>
            <person name="Lee S.F."/>
            <person name="Perry T."/>
            <person name="Stroehlein A.J."/>
            <person name="Ansell B.R."/>
            <person name="Breugelmans B."/>
            <person name="Hofmann A."/>
            <person name="Qu J."/>
            <person name="Dugan S."/>
            <person name="Lee S.L."/>
            <person name="Chao H."/>
            <person name="Dinh H."/>
            <person name="Han Y."/>
            <person name="Doddapaneni H.V."/>
            <person name="Worley K.C."/>
            <person name="Muzny D.M."/>
            <person name="Ioannidis P."/>
            <person name="Waterhouse R.M."/>
            <person name="Zdobnov E.M."/>
            <person name="James P.J."/>
            <person name="Bagnall N.H."/>
            <person name="Kotze A.C."/>
            <person name="Gibbs R.A."/>
            <person name="Richards S."/>
            <person name="Batterham P."/>
            <person name="Gasser R.B."/>
        </authorList>
    </citation>
    <scope>NUCLEOTIDE SEQUENCE [LARGE SCALE GENOMIC DNA]</scope>
    <source>
        <strain evidence="16 17">LS</strain>
        <tissue evidence="16">Full body</tissue>
    </source>
</reference>
<evidence type="ECO:0000256" key="11">
    <source>
        <dbReference type="ARBA" id="ARBA00023125"/>
    </source>
</evidence>
<dbReference type="GO" id="GO:0046872">
    <property type="term" value="F:metal ion binding"/>
    <property type="evidence" value="ECO:0007669"/>
    <property type="project" value="UniProtKB-KW"/>
</dbReference>
<dbReference type="InterPro" id="IPR045867">
    <property type="entry name" value="DNA-dir_RpoC_beta_prime"/>
</dbReference>
<organism evidence="16 17">
    <name type="scientific">Lucilia cuprina</name>
    <name type="common">Green bottle fly</name>
    <name type="synonym">Australian sheep blowfly</name>
    <dbReference type="NCBI Taxonomy" id="7375"/>
    <lineage>
        <taxon>Eukaryota</taxon>
        <taxon>Metazoa</taxon>
        <taxon>Ecdysozoa</taxon>
        <taxon>Arthropoda</taxon>
        <taxon>Hexapoda</taxon>
        <taxon>Insecta</taxon>
        <taxon>Pterygota</taxon>
        <taxon>Neoptera</taxon>
        <taxon>Endopterygota</taxon>
        <taxon>Diptera</taxon>
        <taxon>Brachycera</taxon>
        <taxon>Muscomorpha</taxon>
        <taxon>Oestroidea</taxon>
        <taxon>Calliphoridae</taxon>
        <taxon>Luciliinae</taxon>
        <taxon>Lucilia</taxon>
    </lineage>
</organism>
<evidence type="ECO:0000256" key="10">
    <source>
        <dbReference type="ARBA" id="ARBA00022842"/>
    </source>
</evidence>
<keyword evidence="7" id="KW-0548">Nucleotidyltransferase</keyword>
<dbReference type="Gene3D" id="4.10.860.120">
    <property type="entry name" value="RNA polymerase II, clamp domain"/>
    <property type="match status" value="1"/>
</dbReference>
<keyword evidence="6" id="KW-0808">Transferase</keyword>
<dbReference type="OrthoDB" id="270392at2759"/>
<dbReference type="PANTHER" id="PTHR19376:SF37">
    <property type="entry name" value="DNA-DIRECTED RNA POLYMERASE II SUBUNIT RPB1"/>
    <property type="match status" value="1"/>
</dbReference>
<proteinExistence type="inferred from homology"/>
<evidence type="ECO:0000256" key="9">
    <source>
        <dbReference type="ARBA" id="ARBA00022833"/>
    </source>
</evidence>
<evidence type="ECO:0000256" key="1">
    <source>
        <dbReference type="ARBA" id="ARBA00004123"/>
    </source>
</evidence>
<dbReference type="STRING" id="7375.A0A0L0BT57"/>
<dbReference type="EC" id="2.7.7.6" evidence="3"/>
<keyword evidence="9" id="KW-0862">Zinc</keyword>
<evidence type="ECO:0000256" key="3">
    <source>
        <dbReference type="ARBA" id="ARBA00012418"/>
    </source>
</evidence>
<accession>A0A0L0BT57</accession>
<dbReference type="Pfam" id="PF04997">
    <property type="entry name" value="RNA_pol_Rpb1_1"/>
    <property type="match status" value="1"/>
</dbReference>
<keyword evidence="10" id="KW-0460">Magnesium</keyword>
<dbReference type="FunFam" id="4.10.860.120:FF:000003">
    <property type="entry name" value="DNA-directed RNA polymerase subunit"/>
    <property type="match status" value="1"/>
</dbReference>
<evidence type="ECO:0000256" key="2">
    <source>
        <dbReference type="ARBA" id="ARBA00006460"/>
    </source>
</evidence>
<evidence type="ECO:0000313" key="17">
    <source>
        <dbReference type="Proteomes" id="UP000037069"/>
    </source>
</evidence>
<dbReference type="GO" id="GO:0003899">
    <property type="term" value="F:DNA-directed RNA polymerase activity"/>
    <property type="evidence" value="ECO:0007669"/>
    <property type="project" value="UniProtKB-EC"/>
</dbReference>
<comment type="similarity">
    <text evidence="2">Belongs to the RNA polymerase beta' chain family.</text>
</comment>
<comment type="catalytic activity">
    <reaction evidence="13">
        <text>RNA(n) + a ribonucleoside 5'-triphosphate = RNA(n+1) + diphosphate</text>
        <dbReference type="Rhea" id="RHEA:21248"/>
        <dbReference type="Rhea" id="RHEA-COMP:14527"/>
        <dbReference type="Rhea" id="RHEA-COMP:17342"/>
        <dbReference type="ChEBI" id="CHEBI:33019"/>
        <dbReference type="ChEBI" id="CHEBI:61557"/>
        <dbReference type="ChEBI" id="CHEBI:140395"/>
        <dbReference type="EC" id="2.7.7.6"/>
    </reaction>
</comment>
<feature type="domain" description="RNA polymerase Rpb1" evidence="15">
    <location>
        <begin position="73"/>
        <end position="210"/>
    </location>
</feature>
<evidence type="ECO:0000256" key="7">
    <source>
        <dbReference type="ARBA" id="ARBA00022695"/>
    </source>
</evidence>
<protein>
    <recommendedName>
        <fullName evidence="4">DNA-directed RNA polymerase II subunit RPB1</fullName>
        <ecNumber evidence="3">2.7.7.6</ecNumber>
    </recommendedName>
    <alternativeName>
        <fullName evidence="14">DNA-directed RNA polymerase II subunit rpb1</fullName>
    </alternativeName>
</protein>
<sequence length="211" mass="23717">MSKQNLVIVGLGMVGLDFLEKMLERDLIQKQYKVTVIGEENYLAYNRVGLTEFFKKRDVNDLLLAAADCAPLRSVKEVQFGLLSPGEVKAMSVARIEYPETMDETKVRPRVGGLSDPRLGSIDRNFRCQTCGEGMADCPGHFGHIELAKPVFHVGYITKIKKVLESVCVHCGKLKSDESNPEFAHAIKIRSPKRRFAKVWDICRSRNVCEA</sequence>
<keyword evidence="17" id="KW-1185">Reference proteome</keyword>
<keyword evidence="5" id="KW-0240">DNA-directed RNA polymerase</keyword>
<gene>
    <name evidence="16" type="ORF">FF38_02158</name>
</gene>
<keyword evidence="11" id="KW-0238">DNA-binding</keyword>
<dbReference type="InterPro" id="IPR044893">
    <property type="entry name" value="RNA_pol_Rpb1_clamp_domain"/>
</dbReference>
<keyword evidence="8" id="KW-0479">Metal-binding</keyword>
<comment type="caution">
    <text evidence="16">The sequence shown here is derived from an EMBL/GenBank/DDBJ whole genome shotgun (WGS) entry which is preliminary data.</text>
</comment>
<dbReference type="GO" id="GO:0006351">
    <property type="term" value="P:DNA-templated transcription"/>
    <property type="evidence" value="ECO:0007669"/>
    <property type="project" value="InterPro"/>
</dbReference>
<evidence type="ECO:0000256" key="12">
    <source>
        <dbReference type="ARBA" id="ARBA00023163"/>
    </source>
</evidence>
<evidence type="ECO:0000256" key="4">
    <source>
        <dbReference type="ARBA" id="ARBA00016625"/>
    </source>
</evidence>
<dbReference type="GO" id="GO:0003677">
    <property type="term" value="F:DNA binding"/>
    <property type="evidence" value="ECO:0007669"/>
    <property type="project" value="UniProtKB-KW"/>
</dbReference>
<evidence type="ECO:0000256" key="5">
    <source>
        <dbReference type="ARBA" id="ARBA00022478"/>
    </source>
</evidence>
<feature type="non-terminal residue" evidence="16">
    <location>
        <position position="211"/>
    </location>
</feature>
<name>A0A0L0BT57_LUCCU</name>
<dbReference type="Proteomes" id="UP000037069">
    <property type="component" value="Unassembled WGS sequence"/>
</dbReference>
<comment type="subcellular location">
    <subcellularLocation>
        <location evidence="1">Nucleus</location>
    </subcellularLocation>
</comment>
<evidence type="ECO:0000259" key="15">
    <source>
        <dbReference type="Pfam" id="PF04997"/>
    </source>
</evidence>